<sequence length="94" mass="9228">MAVAVAAAAATAAAAAAAAVAAQPKKPLAGGGLAGPELEFLLSQEGRKEETRCMAGGEAPLSVVAAVAWAKTRRGGSSARSKGRPSKAADTVRR</sequence>
<evidence type="ECO:0008006" key="5">
    <source>
        <dbReference type="Google" id="ProtNLM"/>
    </source>
</evidence>
<evidence type="ECO:0000256" key="2">
    <source>
        <dbReference type="SAM" id="SignalP"/>
    </source>
</evidence>
<evidence type="ECO:0000313" key="4">
    <source>
        <dbReference type="Proteomes" id="UP000054053"/>
    </source>
</evidence>
<feature type="signal peptide" evidence="2">
    <location>
        <begin position="1"/>
        <end position="22"/>
    </location>
</feature>
<accession>A0A1B5KZN6</accession>
<keyword evidence="2" id="KW-0732">Signal</keyword>
<feature type="region of interest" description="Disordered" evidence="1">
    <location>
        <begin position="72"/>
        <end position="94"/>
    </location>
</feature>
<protein>
    <recommendedName>
        <fullName evidence="5">Secreted protein</fullName>
    </recommendedName>
</protein>
<dbReference type="EMBL" id="BBTG02000007">
    <property type="protein sequence ID" value="GAO16583.1"/>
    <property type="molecule type" value="Genomic_DNA"/>
</dbReference>
<evidence type="ECO:0000313" key="3">
    <source>
        <dbReference type="EMBL" id="GAO16583.1"/>
    </source>
</evidence>
<name>A0A1B5KZN6_USTVR</name>
<dbReference type="AlphaFoldDB" id="A0A1B5KZN6"/>
<organism evidence="3 4">
    <name type="scientific">Ustilaginoidea virens</name>
    <name type="common">Rice false smut fungus</name>
    <name type="synonym">Villosiclava virens</name>
    <dbReference type="NCBI Taxonomy" id="1159556"/>
    <lineage>
        <taxon>Eukaryota</taxon>
        <taxon>Fungi</taxon>
        <taxon>Dikarya</taxon>
        <taxon>Ascomycota</taxon>
        <taxon>Pezizomycotina</taxon>
        <taxon>Sordariomycetes</taxon>
        <taxon>Hypocreomycetidae</taxon>
        <taxon>Hypocreales</taxon>
        <taxon>Clavicipitaceae</taxon>
        <taxon>Ustilaginoidea</taxon>
    </lineage>
</organism>
<evidence type="ECO:0000256" key="1">
    <source>
        <dbReference type="SAM" id="MobiDB-lite"/>
    </source>
</evidence>
<comment type="caution">
    <text evidence="3">The sequence shown here is derived from an EMBL/GenBank/DDBJ whole genome shotgun (WGS) entry which is preliminary data.</text>
</comment>
<proteinExistence type="predicted"/>
<feature type="chain" id="PRO_5008577612" description="Secreted protein" evidence="2">
    <location>
        <begin position="23"/>
        <end position="94"/>
    </location>
</feature>
<reference evidence="4" key="1">
    <citation type="journal article" date="2016" name="Genome Announc.">
        <title>Genome sequence of Ustilaginoidea virens IPU010, a rice pathogenic fungus causing false smut.</title>
        <authorList>
            <person name="Kumagai T."/>
            <person name="Ishii T."/>
            <person name="Terai G."/>
            <person name="Umemura M."/>
            <person name="Machida M."/>
            <person name="Asai K."/>
        </authorList>
    </citation>
    <scope>NUCLEOTIDE SEQUENCE [LARGE SCALE GENOMIC DNA]</scope>
    <source>
        <strain evidence="4">IPU010</strain>
    </source>
</reference>
<gene>
    <name evidence="3" type="ORF">UVI_02019790</name>
</gene>
<dbReference type="Proteomes" id="UP000054053">
    <property type="component" value="Unassembled WGS sequence"/>
</dbReference>